<evidence type="ECO:0000313" key="3">
    <source>
        <dbReference type="Proteomes" id="UP000548476"/>
    </source>
</evidence>
<feature type="domain" description="HTH cro/C1-type" evidence="1">
    <location>
        <begin position="18"/>
        <end position="68"/>
    </location>
</feature>
<accession>A0A841FTF4</accession>
<dbReference type="SMART" id="SM00530">
    <property type="entry name" value="HTH_XRE"/>
    <property type="match status" value="1"/>
</dbReference>
<dbReference type="SUPFAM" id="SSF47413">
    <property type="entry name" value="lambda repressor-like DNA-binding domains"/>
    <property type="match status" value="1"/>
</dbReference>
<evidence type="ECO:0000313" key="2">
    <source>
        <dbReference type="EMBL" id="MBB6035260.1"/>
    </source>
</evidence>
<dbReference type="InterPro" id="IPR010982">
    <property type="entry name" value="Lambda_DNA-bd_dom_sf"/>
</dbReference>
<dbReference type="Proteomes" id="UP000548476">
    <property type="component" value="Unassembled WGS sequence"/>
</dbReference>
<dbReference type="AlphaFoldDB" id="A0A841FTF4"/>
<dbReference type="InterPro" id="IPR001387">
    <property type="entry name" value="Cro/C1-type_HTH"/>
</dbReference>
<proteinExistence type="predicted"/>
<dbReference type="Pfam" id="PF19054">
    <property type="entry name" value="DUF5753"/>
    <property type="match status" value="1"/>
</dbReference>
<dbReference type="InterPro" id="IPR043917">
    <property type="entry name" value="DUF5753"/>
</dbReference>
<reference evidence="2 3" key="1">
    <citation type="submission" date="2020-08" db="EMBL/GenBank/DDBJ databases">
        <title>Genomic Encyclopedia of Type Strains, Phase IV (KMG-IV): sequencing the most valuable type-strain genomes for metagenomic binning, comparative biology and taxonomic classification.</title>
        <authorList>
            <person name="Goeker M."/>
        </authorList>
    </citation>
    <scope>NUCLEOTIDE SEQUENCE [LARGE SCALE GENOMIC DNA]</scope>
    <source>
        <strain evidence="2 3">YIM 65646</strain>
    </source>
</reference>
<dbReference type="Pfam" id="PF13560">
    <property type="entry name" value="HTH_31"/>
    <property type="match status" value="1"/>
</dbReference>
<sequence>MSKNQALSLRTQWLGERLRAARERAGFTLKDVGTYLGVDLTLIGKFERGTNPIRPSYIRDLIAFYGVSGQRERDALLRLHEDAWRRDWWEGDTEDLETGFLDYTWLESRAAHICEYDPLVIPGLLQTREYALAIIRAAWQENTSQQGEDRLVELRMTRQRILAGPEPARLSAIIGETALRRTTGVTEVRREQLRRLTDLQDHIEVRILPDAIEWNPARHGPFTYFEMPDPYPEVAYIESPVDRVFFEAPTKVAVFRSAYDTLLGLALTPEDSSARIKAVMEEIA</sequence>
<keyword evidence="3" id="KW-1185">Reference proteome</keyword>
<comment type="caution">
    <text evidence="2">The sequence shown here is derived from an EMBL/GenBank/DDBJ whole genome shotgun (WGS) entry which is preliminary data.</text>
</comment>
<protein>
    <submittedName>
        <fullName evidence="2">Transcriptional regulator with XRE-family HTH domain</fullName>
    </submittedName>
</protein>
<gene>
    <name evidence="2" type="ORF">HNR73_003117</name>
</gene>
<organism evidence="2 3">
    <name type="scientific">Phytomonospora endophytica</name>
    <dbReference type="NCBI Taxonomy" id="714109"/>
    <lineage>
        <taxon>Bacteria</taxon>
        <taxon>Bacillati</taxon>
        <taxon>Actinomycetota</taxon>
        <taxon>Actinomycetes</taxon>
        <taxon>Micromonosporales</taxon>
        <taxon>Micromonosporaceae</taxon>
        <taxon>Phytomonospora</taxon>
    </lineage>
</organism>
<dbReference type="Gene3D" id="1.10.260.40">
    <property type="entry name" value="lambda repressor-like DNA-binding domains"/>
    <property type="match status" value="1"/>
</dbReference>
<dbReference type="PROSITE" id="PS50943">
    <property type="entry name" value="HTH_CROC1"/>
    <property type="match status" value="1"/>
</dbReference>
<name>A0A841FTF4_9ACTN</name>
<dbReference type="RefSeq" id="WP_184788112.1">
    <property type="nucleotide sequence ID" value="NZ_BONT01000004.1"/>
</dbReference>
<dbReference type="EMBL" id="JACHGT010000006">
    <property type="protein sequence ID" value="MBB6035260.1"/>
    <property type="molecule type" value="Genomic_DNA"/>
</dbReference>
<dbReference type="CDD" id="cd00093">
    <property type="entry name" value="HTH_XRE"/>
    <property type="match status" value="1"/>
</dbReference>
<evidence type="ECO:0000259" key="1">
    <source>
        <dbReference type="PROSITE" id="PS50943"/>
    </source>
</evidence>
<dbReference type="GO" id="GO:0003677">
    <property type="term" value="F:DNA binding"/>
    <property type="evidence" value="ECO:0007669"/>
    <property type="project" value="InterPro"/>
</dbReference>